<feature type="compositionally biased region" description="Gly residues" evidence="3">
    <location>
        <begin position="790"/>
        <end position="803"/>
    </location>
</feature>
<dbReference type="Pfam" id="PF13855">
    <property type="entry name" value="LRR_8"/>
    <property type="match status" value="2"/>
</dbReference>
<dbReference type="SMART" id="SM00369">
    <property type="entry name" value="LRR_TYP"/>
    <property type="match status" value="12"/>
</dbReference>
<evidence type="ECO:0000256" key="2">
    <source>
        <dbReference type="ARBA" id="ARBA00022737"/>
    </source>
</evidence>
<dbReference type="PANTHER" id="PTHR48051">
    <property type="match status" value="1"/>
</dbReference>
<feature type="region of interest" description="Disordered" evidence="3">
    <location>
        <begin position="827"/>
        <end position="892"/>
    </location>
</feature>
<evidence type="ECO:0000256" key="3">
    <source>
        <dbReference type="SAM" id="MobiDB-lite"/>
    </source>
</evidence>
<feature type="compositionally biased region" description="Basic and acidic residues" evidence="3">
    <location>
        <begin position="856"/>
        <end position="891"/>
    </location>
</feature>
<feature type="compositionally biased region" description="Basic and acidic residues" evidence="3">
    <location>
        <begin position="978"/>
        <end position="988"/>
    </location>
</feature>
<dbReference type="EMBL" id="HBIB01017529">
    <property type="protein sequence ID" value="CAE0249137.1"/>
    <property type="molecule type" value="Transcribed_RNA"/>
</dbReference>
<feature type="compositionally biased region" description="Polar residues" evidence="3">
    <location>
        <begin position="65"/>
        <end position="80"/>
    </location>
</feature>
<keyword evidence="1" id="KW-0433">Leucine-rich repeat</keyword>
<dbReference type="GO" id="GO:0005737">
    <property type="term" value="C:cytoplasm"/>
    <property type="evidence" value="ECO:0007669"/>
    <property type="project" value="TreeGrafter"/>
</dbReference>
<accession>A0A7S3D7R8</accession>
<dbReference type="PANTHER" id="PTHR48051:SF54">
    <property type="entry name" value="LEUCINE-RICH REPEAT-CONTAINING PROTEIN"/>
    <property type="match status" value="1"/>
</dbReference>
<dbReference type="Pfam" id="PF00560">
    <property type="entry name" value="LRR_1"/>
    <property type="match status" value="1"/>
</dbReference>
<dbReference type="InterPro" id="IPR050216">
    <property type="entry name" value="LRR_domain-containing"/>
</dbReference>
<dbReference type="InterPro" id="IPR003591">
    <property type="entry name" value="Leu-rich_rpt_typical-subtyp"/>
</dbReference>
<dbReference type="SUPFAM" id="SSF52058">
    <property type="entry name" value="L domain-like"/>
    <property type="match status" value="2"/>
</dbReference>
<feature type="region of interest" description="Disordered" evidence="3">
    <location>
        <begin position="1"/>
        <end position="106"/>
    </location>
</feature>
<evidence type="ECO:0000313" key="4">
    <source>
        <dbReference type="EMBL" id="CAE0249137.1"/>
    </source>
</evidence>
<sequence length="1323" mass="146298">MREYFTRWEGEEGGSTDMGMSMSGGGGGSLLPSPLSQPDSTSSQLKVVVSSSEIGEGGGRKNEEGSTQLTPAISVTSISVTPPHLAESGGSGRGGERREDRGGGEEEVVISITPSTLTSSLSEYGQGMSMSGSGGMTAVLRAKKKEKKGFDFSSLQLDELPPEILRCTSSIARMSSPLIFASSLNFSKNRITHLPADAFGGIKENLKKLNLAENRLRSLPNGLLAHLRNLEVLDTSCNYLLEFPRDVLLLTSIRELYLHQNFLTELPHTMARLTRIEALTLHENALYRLPIQICLEGVMPSLRHTTVTHNRFGFLSLCEDMRRRSAKDVMLYLGRIMLAKETSNLVLDDMSMENIPDEVLFLTESKREKDYFNPCLAEFVTSRRGGQKLDIHLPLETHRCLHPMSITRLSLANNRLSTLPESLTHFPHLKHLRLDGNRFTTVPSFIVRITTLEDLSLLQNRELEAIPPEVGGMARLEQIALDYTKNGEPPEEVIRRGSQQILKFFRRMWDGLHDTMVSLDGLGLRTVSSSVLKLSHITDLRLNDNELTSSGFGDNLAELHLEKLDVSDNCLESAPPVLCSIPSLTSLCFKHNQLDWLPPSFSSLRNLRILDLSQNRFATTPPVVLMLSTLHDLDISSNRIPELPIDMDKLVELQRMNVENNSLTFVSPRIGLIENLTELWLDGNPLLDPLLSIIAVEVDTSFSLYPPHQSSSQQQRRSASPSGFYIPPSPTSAVPSGQLAPNIGSKLNATRFSPPPSIARSPPSTSLEEDRNGRGEGSSGDGSERLSRGGVEGIYVGGSGGGSEGREVNGSGVVNILTLVDDERWRENVSRGSSDAPSSYRLPSVEEGEEGEGLSESEKKKKGGKTEAKKESENEGEMKVGGMEVERERRPSTVSIVVNADSERMKGDNVTRKGTTNTNAYAYSYMYENGSQSEQGRGGVDESGWKIMGGGQGGRREEEGMQGEDAELLRIVEGSEMEDMRMSDDSGSRRQSGSVKVGGGGGSSTRGPLLRQRERAMMEKGLAYIRRLARGASERLIDFHHYSLHTYPLETTRPPLADALLSLDLSHNKLSFIPADIKNLKAIDTLNLHHNQLESLPAEIGQCTTLIRLNLSKNLLEDLPLEFGHLDLIKLDLKDNPWKDHLLGVVHEEARYVREYFVDLMKKRDTSKPTRRAKRPSLFAAASMVIAASRFRKTLSEATTKREEVLERLRLKVDVAAKEDEQRKKEYSRALSDRPAARPMSVPAMLQPSPSDEFAQDGVGGRKQPLRSILKRSATEVAMYSTSLKADKEGTRPPSRPRSRPTSATIDEKTEPPRLSRRVSFKF</sequence>
<proteinExistence type="predicted"/>
<feature type="compositionally biased region" description="Acidic residues" evidence="3">
    <location>
        <begin position="846"/>
        <end position="855"/>
    </location>
</feature>
<feature type="compositionally biased region" description="Low complexity" evidence="3">
    <location>
        <begin position="30"/>
        <end position="54"/>
    </location>
</feature>
<dbReference type="Gene3D" id="3.80.10.10">
    <property type="entry name" value="Ribonuclease Inhibitor"/>
    <property type="match status" value="5"/>
</dbReference>
<feature type="compositionally biased region" description="Basic and acidic residues" evidence="3">
    <location>
        <begin position="94"/>
        <end position="104"/>
    </location>
</feature>
<dbReference type="InterPro" id="IPR032675">
    <property type="entry name" value="LRR_dom_sf"/>
</dbReference>
<feature type="region of interest" description="Disordered" evidence="3">
    <location>
        <begin position="973"/>
        <end position="1009"/>
    </location>
</feature>
<reference evidence="4" key="1">
    <citation type="submission" date="2021-01" db="EMBL/GenBank/DDBJ databases">
        <authorList>
            <person name="Corre E."/>
            <person name="Pelletier E."/>
            <person name="Niang G."/>
            <person name="Scheremetjew M."/>
            <person name="Finn R."/>
            <person name="Kale V."/>
            <person name="Holt S."/>
            <person name="Cochrane G."/>
            <person name="Meng A."/>
            <person name="Brown T."/>
            <person name="Cohen L."/>
        </authorList>
    </citation>
    <scope>NUCLEOTIDE SEQUENCE</scope>
    <source>
        <strain evidence="4">NIES-2562</strain>
    </source>
</reference>
<protein>
    <recommendedName>
        <fullName evidence="5">Adenylate cyclase</fullName>
    </recommendedName>
</protein>
<dbReference type="SMART" id="SM00364">
    <property type="entry name" value="LRR_BAC"/>
    <property type="match status" value="6"/>
</dbReference>
<feature type="region of interest" description="Disordered" evidence="3">
    <location>
        <begin position="1222"/>
        <end position="1323"/>
    </location>
</feature>
<name>A0A7S3D7R8_9EUKA</name>
<dbReference type="SUPFAM" id="SSF52047">
    <property type="entry name" value="RNI-like"/>
    <property type="match status" value="1"/>
</dbReference>
<gene>
    <name evidence="4" type="ORF">PBIL07802_LOCUS11336</name>
</gene>
<organism evidence="4">
    <name type="scientific">Palpitomonas bilix</name>
    <dbReference type="NCBI Taxonomy" id="652834"/>
    <lineage>
        <taxon>Eukaryota</taxon>
        <taxon>Eukaryota incertae sedis</taxon>
    </lineage>
</organism>
<feature type="compositionally biased region" description="Low complexity" evidence="3">
    <location>
        <begin position="709"/>
        <end position="718"/>
    </location>
</feature>
<evidence type="ECO:0000256" key="1">
    <source>
        <dbReference type="ARBA" id="ARBA00022614"/>
    </source>
</evidence>
<keyword evidence="2" id="KW-0677">Repeat</keyword>
<feature type="region of interest" description="Disordered" evidence="3">
    <location>
        <begin position="706"/>
        <end position="809"/>
    </location>
</feature>
<feature type="compositionally biased region" description="Basic and acidic residues" evidence="3">
    <location>
        <begin position="1222"/>
        <end position="1236"/>
    </location>
</feature>
<feature type="compositionally biased region" description="Basic and acidic residues" evidence="3">
    <location>
        <begin position="1"/>
        <end position="10"/>
    </location>
</feature>
<dbReference type="PROSITE" id="PS51450">
    <property type="entry name" value="LRR"/>
    <property type="match status" value="2"/>
</dbReference>
<dbReference type="InterPro" id="IPR001611">
    <property type="entry name" value="Leu-rich_rpt"/>
</dbReference>
<evidence type="ECO:0008006" key="5">
    <source>
        <dbReference type="Google" id="ProtNLM"/>
    </source>
</evidence>